<name>M0CFN7_9EURY</name>
<proteinExistence type="predicted"/>
<dbReference type="GO" id="GO:0008237">
    <property type="term" value="F:metallopeptidase activity"/>
    <property type="evidence" value="ECO:0007669"/>
    <property type="project" value="InterPro"/>
</dbReference>
<accession>M0CFN7</accession>
<evidence type="ECO:0000313" key="1">
    <source>
        <dbReference type="EMBL" id="ELZ21177.1"/>
    </source>
</evidence>
<sequence>MRAAKLALVNRRAFLGTAGSVLSLGTLAYTTRGATDTLEIRVWLSEQAATYDGVAKRIREYLTATFSLEYWTLAVSIGGTVSVSSEDAARLTSRGEWPMAVATGALGGRELEAASDVNLLVTDGSMETAPTGYGVPHVASVGGARHIAALESFETLVDDGPRSIAPNTMPAHTMHVLLHEIGHALGLGHKHGTAFVDGDTVVATPMLSSYAWDSASDHDRSQCGTTIPDTNGRHRALSFSFSSCARRELASYDGDVAL</sequence>
<comment type="caution">
    <text evidence="1">The sequence shown here is derived from an EMBL/GenBank/DDBJ whole genome shotgun (WGS) entry which is preliminary data.</text>
</comment>
<gene>
    <name evidence="1" type="ORF">C476_08408</name>
</gene>
<keyword evidence="2" id="KW-1185">Reference proteome</keyword>
<evidence type="ECO:0000313" key="2">
    <source>
        <dbReference type="Proteomes" id="UP000011615"/>
    </source>
</evidence>
<dbReference type="SUPFAM" id="SSF55486">
    <property type="entry name" value="Metalloproteases ('zincins'), catalytic domain"/>
    <property type="match status" value="2"/>
</dbReference>
<organism evidence="1 2">
    <name type="scientific">Natrinema limicola JCM 13563</name>
    <dbReference type="NCBI Taxonomy" id="1230457"/>
    <lineage>
        <taxon>Archaea</taxon>
        <taxon>Methanobacteriati</taxon>
        <taxon>Methanobacteriota</taxon>
        <taxon>Stenosarchaea group</taxon>
        <taxon>Halobacteria</taxon>
        <taxon>Halobacteriales</taxon>
        <taxon>Natrialbaceae</taxon>
        <taxon>Natrinema</taxon>
    </lineage>
</organism>
<dbReference type="Proteomes" id="UP000011615">
    <property type="component" value="Unassembled WGS sequence"/>
</dbReference>
<dbReference type="Gene3D" id="3.40.390.10">
    <property type="entry name" value="Collagenase (Catalytic Domain)"/>
    <property type="match status" value="1"/>
</dbReference>
<dbReference type="AlphaFoldDB" id="M0CFN7"/>
<dbReference type="PATRIC" id="fig|1230457.4.peg.1688"/>
<reference evidence="1 2" key="1">
    <citation type="journal article" date="2014" name="PLoS Genet.">
        <title>Phylogenetically driven sequencing of extremely halophilic archaea reveals strategies for static and dynamic osmo-response.</title>
        <authorList>
            <person name="Becker E.A."/>
            <person name="Seitzer P.M."/>
            <person name="Tritt A."/>
            <person name="Larsen D."/>
            <person name="Krusor M."/>
            <person name="Yao A.I."/>
            <person name="Wu D."/>
            <person name="Madern D."/>
            <person name="Eisen J.A."/>
            <person name="Darling A.E."/>
            <person name="Facciotti M.T."/>
        </authorList>
    </citation>
    <scope>NUCLEOTIDE SEQUENCE [LARGE SCALE GENOMIC DNA]</scope>
    <source>
        <strain evidence="1 2">JCM 13563</strain>
    </source>
</reference>
<dbReference type="InterPro" id="IPR024079">
    <property type="entry name" value="MetalloPept_cat_dom_sf"/>
</dbReference>
<dbReference type="eggNOG" id="arCOG04994">
    <property type="taxonomic scope" value="Archaea"/>
</dbReference>
<dbReference type="EMBL" id="AOIT01000034">
    <property type="protein sequence ID" value="ELZ21177.1"/>
    <property type="molecule type" value="Genomic_DNA"/>
</dbReference>
<protein>
    <submittedName>
        <fullName evidence="1">Peptidase M10A and M12B matrixin and adamalysin</fullName>
    </submittedName>
</protein>
<dbReference type="RefSeq" id="WP_008011849.1">
    <property type="nucleotide sequence ID" value="NZ_AOIT01000034.1"/>
</dbReference>